<dbReference type="PANTHER" id="PTHR12984">
    <property type="entry name" value="SCY1-RELATED S/T PROTEIN KINASE-LIKE"/>
    <property type="match status" value="1"/>
</dbReference>
<proteinExistence type="inferred from homology"/>
<evidence type="ECO:0000313" key="4">
    <source>
        <dbReference type="EMBL" id="PFX21695.1"/>
    </source>
</evidence>
<dbReference type="Proteomes" id="UP000225706">
    <property type="component" value="Unassembled WGS sequence"/>
</dbReference>
<reference evidence="5" key="1">
    <citation type="journal article" date="2017" name="bioRxiv">
        <title>Comparative analysis of the genomes of Stylophora pistillata and Acropora digitifera provides evidence for extensive differences between species of corals.</title>
        <authorList>
            <person name="Voolstra C.R."/>
            <person name="Li Y."/>
            <person name="Liew Y.J."/>
            <person name="Baumgarten S."/>
            <person name="Zoccola D."/>
            <person name="Flot J.-F."/>
            <person name="Tambutte S."/>
            <person name="Allemand D."/>
            <person name="Aranda M."/>
        </authorList>
    </citation>
    <scope>NUCLEOTIDE SEQUENCE [LARGE SCALE GENOMIC DNA]</scope>
</reference>
<dbReference type="Gene3D" id="1.10.510.10">
    <property type="entry name" value="Transferase(Phosphotransferase) domain 1"/>
    <property type="match status" value="1"/>
</dbReference>
<name>A0A2B4RZM6_STYPI</name>
<evidence type="ECO:0000259" key="3">
    <source>
        <dbReference type="PROSITE" id="PS50011"/>
    </source>
</evidence>
<evidence type="ECO:0000256" key="2">
    <source>
        <dbReference type="SAM" id="MobiDB-lite"/>
    </source>
</evidence>
<dbReference type="InterPro" id="IPR011009">
    <property type="entry name" value="Kinase-like_dom_sf"/>
</dbReference>
<evidence type="ECO:0000313" key="5">
    <source>
        <dbReference type="Proteomes" id="UP000225706"/>
    </source>
</evidence>
<dbReference type="PANTHER" id="PTHR12984:SF15">
    <property type="entry name" value="PROTEIN-ASSOCIATING WITH THE CARBOXYL-TERMINAL DOMAIN OF EZRIN"/>
    <property type="match status" value="1"/>
</dbReference>
<feature type="compositionally biased region" description="Polar residues" evidence="2">
    <location>
        <begin position="480"/>
        <end position="490"/>
    </location>
</feature>
<dbReference type="InterPro" id="IPR011989">
    <property type="entry name" value="ARM-like"/>
</dbReference>
<dbReference type="STRING" id="50429.A0A2B4RZM6"/>
<comment type="caution">
    <text evidence="4">The sequence shown here is derived from an EMBL/GenBank/DDBJ whole genome shotgun (WGS) entry which is preliminary data.</text>
</comment>
<dbReference type="SUPFAM" id="SSF56112">
    <property type="entry name" value="Protein kinase-like (PK-like)"/>
    <property type="match status" value="1"/>
</dbReference>
<feature type="domain" description="Protein kinase" evidence="3">
    <location>
        <begin position="1"/>
        <end position="276"/>
    </location>
</feature>
<dbReference type="GO" id="GO:0005524">
    <property type="term" value="F:ATP binding"/>
    <property type="evidence" value="ECO:0007669"/>
    <property type="project" value="InterPro"/>
</dbReference>
<feature type="compositionally biased region" description="Basic and acidic residues" evidence="2">
    <location>
        <begin position="491"/>
        <end position="531"/>
    </location>
</feature>
<protein>
    <submittedName>
        <fullName evidence="4">Protein-associating with the carboxyl-terminal domain of ezrin</fullName>
    </submittedName>
</protein>
<feature type="region of interest" description="Disordered" evidence="2">
    <location>
        <begin position="474"/>
        <end position="739"/>
    </location>
</feature>
<dbReference type="InterPro" id="IPR016024">
    <property type="entry name" value="ARM-type_fold"/>
</dbReference>
<accession>A0A2B4RZM6</accession>
<comment type="similarity">
    <text evidence="1">Belongs to the protein kinase superfamily.</text>
</comment>
<dbReference type="Gene3D" id="1.25.10.10">
    <property type="entry name" value="Leucine-rich Repeat Variant"/>
    <property type="match status" value="1"/>
</dbReference>
<keyword evidence="5" id="KW-1185">Reference proteome</keyword>
<dbReference type="GO" id="GO:0004672">
    <property type="term" value="F:protein kinase activity"/>
    <property type="evidence" value="ECO:0007669"/>
    <property type="project" value="InterPro"/>
</dbReference>
<feature type="compositionally biased region" description="Basic and acidic residues" evidence="2">
    <location>
        <begin position="663"/>
        <end position="686"/>
    </location>
</feature>
<organism evidence="4 5">
    <name type="scientific">Stylophora pistillata</name>
    <name type="common">Smooth cauliflower coral</name>
    <dbReference type="NCBI Taxonomy" id="50429"/>
    <lineage>
        <taxon>Eukaryota</taxon>
        <taxon>Metazoa</taxon>
        <taxon>Cnidaria</taxon>
        <taxon>Anthozoa</taxon>
        <taxon>Hexacorallia</taxon>
        <taxon>Scleractinia</taxon>
        <taxon>Astrocoeniina</taxon>
        <taxon>Pocilloporidae</taxon>
        <taxon>Stylophora</taxon>
    </lineage>
</organism>
<gene>
    <name evidence="4" type="primary">SCYL3</name>
    <name evidence="4" type="ORF">AWC38_SpisGene13804</name>
</gene>
<dbReference type="AlphaFoldDB" id="A0A2B4RZM6"/>
<sequence length="739" mass="83972">MGSECSVEKDYELDEPVECVSKEWSIYEAKKKQDGLKVTVFVHEKKEKENNSDYERISKAAQCLKTLKHPTILKHHWSYDSSEEFCMVTEPVKPLESVLKSLDTLEIVAGLYNVVEALVFLHEKGGLSHNNVCMSSMYVSDNDWGWRLGGMEHVCRFSELTNEFLSGTRAQRDTKSISPEEKEGLVNVTLKTGHALDAYGFGMFVSDILDTRTDLGDVGENFGEKMQSLFLHENPQMRPQFSSLLSDEFFRSGFLEIMTFLNQITIKTDVEKEKFFSSLAYKLTTIPPKLVARRMLPRLMSRFVLADPSAEKNFLPHLLTPIKDGNDADYQSSNLTPVLPDELFREHCIPILMTLWSIRDGHVRMILLKYFGLYATSFTKEVLENFILPQMLIGLRETDDRIVAATFSALSVMVPVLGANVVVGGERRKHFIEGRPKFNGSESMPTISTNNVIKEKKIRNIGPANVSGVIDFENKLSPESDGTVQTFTRNTNDKIRKQEREKRRQEMEKRKEERKKEMERRRLEREKERIAKQSSPKRLIDLVVPQGDSDQEEFEQWKELDGSPNSSRSDAKISRSSQATVEQGVAYWSDDQSVTSSEQDKLEMNDVDVNTFLPAGKLNGPSPFSRNKEGYPSKPSASTRSNALKLGSEKSSIKTNKSSKTRRQSEERPGSEFEITRMEVRSREPDYFADMEPSLTFKAKNSDGEPGKSQGAELSSKLAMVEDTSQVESGWGDDWEDFD</sequence>
<dbReference type="OrthoDB" id="9942861at2759"/>
<dbReference type="Gene3D" id="3.30.200.20">
    <property type="entry name" value="Phosphorylase Kinase, domain 1"/>
    <property type="match status" value="1"/>
</dbReference>
<dbReference type="PROSITE" id="PS50011">
    <property type="entry name" value="PROTEIN_KINASE_DOM"/>
    <property type="match status" value="1"/>
</dbReference>
<dbReference type="EMBL" id="LSMT01000266">
    <property type="protein sequence ID" value="PFX21695.1"/>
    <property type="molecule type" value="Genomic_DNA"/>
</dbReference>
<dbReference type="InterPro" id="IPR051177">
    <property type="entry name" value="CIK-Related_Protein"/>
</dbReference>
<evidence type="ECO:0000256" key="1">
    <source>
        <dbReference type="ARBA" id="ARBA00038349"/>
    </source>
</evidence>
<dbReference type="InterPro" id="IPR000719">
    <property type="entry name" value="Prot_kinase_dom"/>
</dbReference>
<dbReference type="SUPFAM" id="SSF48371">
    <property type="entry name" value="ARM repeat"/>
    <property type="match status" value="1"/>
</dbReference>